<keyword evidence="2" id="KW-0732">Signal</keyword>
<evidence type="ECO:0000313" key="4">
    <source>
        <dbReference type="Proteomes" id="UP001202328"/>
    </source>
</evidence>
<reference evidence="3" key="1">
    <citation type="submission" date="2022-04" db="EMBL/GenBank/DDBJ databases">
        <title>A functionally conserved STORR gene fusion in Papaver species that diverged 16.8 million years ago.</title>
        <authorList>
            <person name="Catania T."/>
        </authorList>
    </citation>
    <scope>NUCLEOTIDE SEQUENCE</scope>
    <source>
        <strain evidence="3">S-188037</strain>
    </source>
</reference>
<protein>
    <submittedName>
        <fullName evidence="3">Uncharacterized protein</fullName>
    </submittedName>
</protein>
<name>A0AAD4XRM9_9MAGN</name>
<evidence type="ECO:0000313" key="3">
    <source>
        <dbReference type="EMBL" id="KAI3940800.1"/>
    </source>
</evidence>
<feature type="region of interest" description="Disordered" evidence="1">
    <location>
        <begin position="106"/>
        <end position="129"/>
    </location>
</feature>
<comment type="caution">
    <text evidence="3">The sequence shown here is derived from an EMBL/GenBank/DDBJ whole genome shotgun (WGS) entry which is preliminary data.</text>
</comment>
<dbReference type="EMBL" id="JAJJMB010005117">
    <property type="protein sequence ID" value="KAI3940800.1"/>
    <property type="molecule type" value="Genomic_DNA"/>
</dbReference>
<proteinExistence type="predicted"/>
<feature type="chain" id="PRO_5042254834" evidence="2">
    <location>
        <begin position="25"/>
        <end position="215"/>
    </location>
</feature>
<feature type="signal peptide" evidence="2">
    <location>
        <begin position="1"/>
        <end position="24"/>
    </location>
</feature>
<accession>A0AAD4XRM9</accession>
<gene>
    <name evidence="3" type="ORF">MKW98_030119</name>
</gene>
<organism evidence="3 4">
    <name type="scientific">Papaver atlanticum</name>
    <dbReference type="NCBI Taxonomy" id="357466"/>
    <lineage>
        <taxon>Eukaryota</taxon>
        <taxon>Viridiplantae</taxon>
        <taxon>Streptophyta</taxon>
        <taxon>Embryophyta</taxon>
        <taxon>Tracheophyta</taxon>
        <taxon>Spermatophyta</taxon>
        <taxon>Magnoliopsida</taxon>
        <taxon>Ranunculales</taxon>
        <taxon>Papaveraceae</taxon>
        <taxon>Papaveroideae</taxon>
        <taxon>Papaver</taxon>
    </lineage>
</organism>
<keyword evidence="4" id="KW-1185">Reference proteome</keyword>
<dbReference type="AlphaFoldDB" id="A0AAD4XRM9"/>
<evidence type="ECO:0000256" key="2">
    <source>
        <dbReference type="SAM" id="SignalP"/>
    </source>
</evidence>
<dbReference type="Proteomes" id="UP001202328">
    <property type="component" value="Unassembled WGS sequence"/>
</dbReference>
<evidence type="ECO:0000256" key="1">
    <source>
        <dbReference type="SAM" id="MobiDB-lite"/>
    </source>
</evidence>
<feature type="compositionally biased region" description="Basic and acidic residues" evidence="1">
    <location>
        <begin position="115"/>
        <end position="127"/>
    </location>
</feature>
<sequence>MASFRSSSFCVAAFLLLSIFLVSASTNQKTVISYVLHSSAVGAGGQCGQPGDSSTETTIITTNCADCTNWCNEECADTDSDVVENKCAIGESKYARRCKCCCREKPAPPPSPADQCRKQGDTPKETTRPTANCGECTTWCKQQCSAIGASVVDDKCSIPGQSAWLRKCDCCCRDNSKPPPQPSCGCASDVTLTTPGSKPCNYKLVSSLSSSSSSS</sequence>